<keyword evidence="1" id="KW-0238">DNA-binding</keyword>
<dbReference type="EMBL" id="SACK01000002">
    <property type="protein sequence ID" value="RVU01613.1"/>
    <property type="molecule type" value="Genomic_DNA"/>
</dbReference>
<proteinExistence type="predicted"/>
<dbReference type="RefSeq" id="WP_127703985.1">
    <property type="nucleotide sequence ID" value="NZ_SACK01000002.1"/>
</dbReference>
<dbReference type="GO" id="GO:0003677">
    <property type="term" value="F:DNA binding"/>
    <property type="evidence" value="ECO:0007669"/>
    <property type="project" value="UniProtKB-KW"/>
</dbReference>
<dbReference type="OrthoDB" id="9789813at2"/>
<dbReference type="AlphaFoldDB" id="A0A3S2UM21"/>
<dbReference type="PANTHER" id="PTHR35145:SF1">
    <property type="entry name" value="CYTOPLASMIC PROTEIN"/>
    <property type="match status" value="1"/>
</dbReference>
<dbReference type="InterPro" id="IPR058532">
    <property type="entry name" value="YjbR/MT2646/Rv2570-like"/>
</dbReference>
<protein>
    <submittedName>
        <fullName evidence="1">MmcQ/YjbR family DNA-binding protein</fullName>
    </submittedName>
</protein>
<dbReference type="SUPFAM" id="SSF142906">
    <property type="entry name" value="YjbR-like"/>
    <property type="match status" value="1"/>
</dbReference>
<gene>
    <name evidence="1" type="ORF">EOD41_06520</name>
</gene>
<dbReference type="InterPro" id="IPR038056">
    <property type="entry name" value="YjbR-like_sf"/>
</dbReference>
<name>A0A3S2UM21_9SPHI</name>
<accession>A0A3S2UM21</accession>
<dbReference type="Pfam" id="PF04237">
    <property type="entry name" value="YjbR"/>
    <property type="match status" value="1"/>
</dbReference>
<organism evidence="1 2">
    <name type="scientific">Mucilaginibacter limnophilus</name>
    <dbReference type="NCBI Taxonomy" id="1932778"/>
    <lineage>
        <taxon>Bacteria</taxon>
        <taxon>Pseudomonadati</taxon>
        <taxon>Bacteroidota</taxon>
        <taxon>Sphingobacteriia</taxon>
        <taxon>Sphingobacteriales</taxon>
        <taxon>Sphingobacteriaceae</taxon>
        <taxon>Mucilaginibacter</taxon>
    </lineage>
</organism>
<comment type="caution">
    <text evidence="1">The sequence shown here is derived from an EMBL/GenBank/DDBJ whole genome shotgun (WGS) entry which is preliminary data.</text>
</comment>
<dbReference type="PANTHER" id="PTHR35145">
    <property type="entry name" value="CYTOPLASMIC PROTEIN-RELATED"/>
    <property type="match status" value="1"/>
</dbReference>
<keyword evidence="2" id="KW-1185">Reference proteome</keyword>
<evidence type="ECO:0000313" key="1">
    <source>
        <dbReference type="EMBL" id="RVU01613.1"/>
    </source>
</evidence>
<dbReference type="Gene3D" id="3.90.1150.30">
    <property type="match status" value="1"/>
</dbReference>
<reference evidence="1 2" key="1">
    <citation type="submission" date="2019-01" db="EMBL/GenBank/DDBJ databases">
        <authorList>
            <person name="Chen W.-M."/>
        </authorList>
    </citation>
    <scope>NUCLEOTIDE SEQUENCE [LARGE SCALE GENOMIC DNA]</scope>
    <source>
        <strain evidence="1 2">YBJ-36</strain>
    </source>
</reference>
<dbReference type="Proteomes" id="UP000282759">
    <property type="component" value="Unassembled WGS sequence"/>
</dbReference>
<dbReference type="InterPro" id="IPR007351">
    <property type="entry name" value="YjbR"/>
</dbReference>
<evidence type="ECO:0000313" key="2">
    <source>
        <dbReference type="Proteomes" id="UP000282759"/>
    </source>
</evidence>
<sequence length="117" mass="13363">MDIEQLRDYCLAKPGVTEGFPFGEETLVFKVGEKLFLLIGLDDASSFNVKCDPELAVELRERYNEVKPGYHMNKQHWNTVSITGSLTIKQLKDMIDHSYELVFKSLPKKLQAEINGN</sequence>